<keyword evidence="1" id="KW-0472">Membrane</keyword>
<evidence type="ECO:0000313" key="3">
    <source>
        <dbReference type="Proteomes" id="UP001596388"/>
    </source>
</evidence>
<organism evidence="2 3">
    <name type="scientific">Halobaculum marinum</name>
    <dbReference type="NCBI Taxonomy" id="3031996"/>
    <lineage>
        <taxon>Archaea</taxon>
        <taxon>Methanobacteriati</taxon>
        <taxon>Methanobacteriota</taxon>
        <taxon>Stenosarchaea group</taxon>
        <taxon>Halobacteria</taxon>
        <taxon>Halobacteriales</taxon>
        <taxon>Haloferacaceae</taxon>
        <taxon>Halobaculum</taxon>
    </lineage>
</organism>
<keyword evidence="1" id="KW-1133">Transmembrane helix</keyword>
<feature type="transmembrane region" description="Helical" evidence="1">
    <location>
        <begin position="43"/>
        <end position="61"/>
    </location>
</feature>
<accession>A0ABD5WX70</accession>
<dbReference type="RefSeq" id="WP_276237616.1">
    <property type="nucleotide sequence ID" value="NZ_CP119989.1"/>
</dbReference>
<evidence type="ECO:0000313" key="2">
    <source>
        <dbReference type="EMBL" id="MFC7097891.1"/>
    </source>
</evidence>
<proteinExistence type="predicted"/>
<keyword evidence="1" id="KW-0812">Transmembrane</keyword>
<evidence type="ECO:0000256" key="1">
    <source>
        <dbReference type="SAM" id="Phobius"/>
    </source>
</evidence>
<comment type="caution">
    <text evidence="2">The sequence shown here is derived from an EMBL/GenBank/DDBJ whole genome shotgun (WGS) entry which is preliminary data.</text>
</comment>
<name>A0ABD5WX70_9EURY</name>
<feature type="transmembrane region" description="Helical" evidence="1">
    <location>
        <begin position="73"/>
        <end position="92"/>
    </location>
</feature>
<sequence length="108" mass="11203">MSPPSTAARLRLAATARSTLLVTLALLGTVAVARTTPLPEELTVVAWPAFAVAFLVDTALFNELGVAVGDAGFWALFVACCYLEAVLLVALGRATQCLRAARGRTDAG</sequence>
<gene>
    <name evidence="2" type="ORF">ACFQKD_11305</name>
</gene>
<dbReference type="AlphaFoldDB" id="A0ABD5WX70"/>
<dbReference type="GeneID" id="79271193"/>
<keyword evidence="3" id="KW-1185">Reference proteome</keyword>
<protein>
    <submittedName>
        <fullName evidence="2">Uncharacterized protein</fullName>
    </submittedName>
</protein>
<reference evidence="2 3" key="1">
    <citation type="journal article" date="2019" name="Int. J. Syst. Evol. Microbiol.">
        <title>The Global Catalogue of Microorganisms (GCM) 10K type strain sequencing project: providing services to taxonomists for standard genome sequencing and annotation.</title>
        <authorList>
            <consortium name="The Broad Institute Genomics Platform"/>
            <consortium name="The Broad Institute Genome Sequencing Center for Infectious Disease"/>
            <person name="Wu L."/>
            <person name="Ma J."/>
        </authorList>
    </citation>
    <scope>NUCLEOTIDE SEQUENCE [LARGE SCALE GENOMIC DNA]</scope>
    <source>
        <strain evidence="2 3">DT55</strain>
    </source>
</reference>
<dbReference type="Proteomes" id="UP001596388">
    <property type="component" value="Unassembled WGS sequence"/>
</dbReference>
<dbReference type="EMBL" id="JBHTAG010000003">
    <property type="protein sequence ID" value="MFC7097891.1"/>
    <property type="molecule type" value="Genomic_DNA"/>
</dbReference>